<organism evidence="2 3">
    <name type="scientific">Escherichia phage FFH2</name>
    <dbReference type="NCBI Taxonomy" id="1446490"/>
    <lineage>
        <taxon>Viruses</taxon>
        <taxon>Duplodnaviria</taxon>
        <taxon>Heunggongvirae</taxon>
        <taxon>Uroviricota</taxon>
        <taxon>Caudoviricetes</taxon>
        <taxon>Vequintavirinae</taxon>
        <taxon>Vequintavirus</taxon>
        <taxon>Vequintavirus PDX</taxon>
        <taxon>Vequintavirus FFH2</taxon>
    </lineage>
</organism>
<reference evidence="2 3" key="1">
    <citation type="journal article" date="2014" name="Genome Announc.">
        <title>Complete Genome Sequences of Two Escherichia coli O157:H7 Phages Effective in Limiting Contamination of Food Products.</title>
        <authorList>
            <person name="Hong Y."/>
            <person name="Pan Y."/>
            <person name="Harman N.J."/>
            <person name="Ebner P.D."/>
        </authorList>
    </citation>
    <scope>NUCLEOTIDE SEQUENCE [LARGE SCALE GENOMIC DNA]</scope>
</reference>
<keyword evidence="3" id="KW-1185">Reference proteome</keyword>
<feature type="transmembrane region" description="Helical" evidence="1">
    <location>
        <begin position="7"/>
        <end position="22"/>
    </location>
</feature>
<dbReference type="Proteomes" id="UP000026907">
    <property type="component" value="Segment"/>
</dbReference>
<keyword evidence="1" id="KW-0472">Membrane</keyword>
<dbReference type="KEGG" id="vg:19486850"/>
<dbReference type="EMBL" id="KJ190158">
    <property type="protein sequence ID" value="AHN83713.1"/>
    <property type="molecule type" value="Genomic_DNA"/>
</dbReference>
<evidence type="ECO:0000313" key="2">
    <source>
        <dbReference type="EMBL" id="AHN83713.1"/>
    </source>
</evidence>
<keyword evidence="1" id="KW-1133">Transmembrane helix</keyword>
<protein>
    <submittedName>
        <fullName evidence="2">Uncharacterized protein</fullName>
    </submittedName>
</protein>
<accession>A0A023MHW7</accession>
<dbReference type="RefSeq" id="YP_009031034.1">
    <property type="nucleotide sequence ID" value="NC_024134.1"/>
</dbReference>
<evidence type="ECO:0000256" key="1">
    <source>
        <dbReference type="SAM" id="Phobius"/>
    </source>
</evidence>
<dbReference type="GeneID" id="19486850"/>
<proteinExistence type="predicted"/>
<sequence>MSKIKSILMWVAVVAFVGYWTWETELKDIGYTSLESKACIGITDAFRQNAMDHECVDADIDEKLSKDKDFYHGHALLDSGDTVEFWSWFREDGTIKTAVKISNKELMLLQQKEVQ</sequence>
<keyword evidence="1" id="KW-0812">Transmembrane</keyword>
<name>A0A023MHW7_9CAUD</name>
<evidence type="ECO:0000313" key="3">
    <source>
        <dbReference type="Proteomes" id="UP000026907"/>
    </source>
</evidence>